<keyword evidence="4" id="KW-0479">Metal-binding</keyword>
<dbReference type="AlphaFoldDB" id="A0A2A9P907"/>
<evidence type="ECO:0000256" key="5">
    <source>
        <dbReference type="SAM" id="MobiDB-lite"/>
    </source>
</evidence>
<organism evidence="6 7">
    <name type="scientific">Ophiocordyceps unilateralis</name>
    <name type="common">Zombie-ant fungus</name>
    <name type="synonym">Torrubia unilateralis</name>
    <dbReference type="NCBI Taxonomy" id="268505"/>
    <lineage>
        <taxon>Eukaryota</taxon>
        <taxon>Fungi</taxon>
        <taxon>Dikarya</taxon>
        <taxon>Ascomycota</taxon>
        <taxon>Pezizomycotina</taxon>
        <taxon>Sordariomycetes</taxon>
        <taxon>Hypocreomycetidae</taxon>
        <taxon>Hypocreales</taxon>
        <taxon>Ophiocordycipitaceae</taxon>
        <taxon>Ophiocordyceps</taxon>
    </lineage>
</organism>
<dbReference type="Pfam" id="PF19086">
    <property type="entry name" value="Terpene_syn_C_2"/>
    <property type="match status" value="1"/>
</dbReference>
<protein>
    <recommendedName>
        <fullName evidence="4">Terpene synthase</fullName>
        <ecNumber evidence="4">4.2.3.-</ecNumber>
    </recommendedName>
</protein>
<reference evidence="6 7" key="1">
    <citation type="journal article" date="2015" name="BMC Genomics">
        <title>Gene expression during zombie ant biting behavior reflects the complexity underlying fungal parasitic behavioral manipulation.</title>
        <authorList>
            <person name="de Bekker C."/>
            <person name="Ohm R.A."/>
            <person name="Loreto R.G."/>
            <person name="Sebastian A."/>
            <person name="Albert I."/>
            <person name="Merrow M."/>
            <person name="Brachmann A."/>
            <person name="Hughes D.P."/>
        </authorList>
    </citation>
    <scope>NUCLEOTIDE SEQUENCE [LARGE SCALE GENOMIC DNA]</scope>
    <source>
        <strain evidence="6 7">SC16a</strain>
    </source>
</reference>
<evidence type="ECO:0000256" key="2">
    <source>
        <dbReference type="ARBA" id="ARBA00006333"/>
    </source>
</evidence>
<dbReference type="InterPro" id="IPR008949">
    <property type="entry name" value="Isoprenoid_synthase_dom_sf"/>
</dbReference>
<dbReference type="GO" id="GO:0046872">
    <property type="term" value="F:metal ion binding"/>
    <property type="evidence" value="ECO:0007669"/>
    <property type="project" value="UniProtKB-KW"/>
</dbReference>
<dbReference type="GO" id="GO:0008299">
    <property type="term" value="P:isoprenoid biosynthetic process"/>
    <property type="evidence" value="ECO:0007669"/>
    <property type="project" value="UniProtKB-ARBA"/>
</dbReference>
<sequence length="342" mass="37946">MAFESPVASPKPSDDVQIAYTCHISTKVERIKDQLDALRIPTFNCPWPEACSPYAAQVEAHMLNWADEFSLFPNEQYRKRAARDAQQPNSHDRRPHFNTARPNPVFGELAWLDVCRRLRHLLQVESFSRFANGMRKWASTAGLQILLHLGDESTVGLRPYQTIRAHTSGMVPCIALADTANCGAVPAGEFHSTDVQALCRLASNAVCWSNDIQSLNIEAHQPGQFRNTVVIRAFEGYTLQESVDYTASRVRAEIAQFVKLSAVVSQHATPKLRGFIDGLGFWIKGYQDWVKKDTLRYAPAFADVDADDCVHILAEGKADVSASLLASDSTVVFCVTVGALCY</sequence>
<evidence type="ECO:0000313" key="6">
    <source>
        <dbReference type="EMBL" id="PFH57316.1"/>
    </source>
</evidence>
<dbReference type="PANTHER" id="PTHR35201:SF4">
    <property type="entry name" value="BETA-PINACENE SYNTHASE-RELATED"/>
    <property type="match status" value="1"/>
</dbReference>
<comment type="cofactor">
    <cofactor evidence="1 4">
        <name>Mg(2+)</name>
        <dbReference type="ChEBI" id="CHEBI:18420"/>
    </cofactor>
</comment>
<comment type="caution">
    <text evidence="6">The sequence shown here is derived from an EMBL/GenBank/DDBJ whole genome shotgun (WGS) entry which is preliminary data.</text>
</comment>
<dbReference type="EMBL" id="LAZP02000425">
    <property type="protein sequence ID" value="PFH57316.1"/>
    <property type="molecule type" value="Genomic_DNA"/>
</dbReference>
<evidence type="ECO:0000313" key="7">
    <source>
        <dbReference type="Proteomes" id="UP000037136"/>
    </source>
</evidence>
<dbReference type="InterPro" id="IPR034686">
    <property type="entry name" value="Terpene_cyclase-like_2"/>
</dbReference>
<dbReference type="GO" id="GO:0010333">
    <property type="term" value="F:terpene synthase activity"/>
    <property type="evidence" value="ECO:0007669"/>
    <property type="project" value="InterPro"/>
</dbReference>
<evidence type="ECO:0000256" key="3">
    <source>
        <dbReference type="ARBA" id="ARBA00022842"/>
    </source>
</evidence>
<dbReference type="OrthoDB" id="2861623at2759"/>
<dbReference type="PANTHER" id="PTHR35201">
    <property type="entry name" value="TERPENE SYNTHASE"/>
    <property type="match status" value="1"/>
</dbReference>
<keyword evidence="3 4" id="KW-0460">Magnesium</keyword>
<reference evidence="6 7" key="2">
    <citation type="journal article" date="2017" name="Sci. Rep.">
        <title>Ant-infecting Ophiocordyceps genomes reveal a high diversity of potential behavioral manipulation genes and a possible major role for enterotoxins.</title>
        <authorList>
            <person name="de Bekker C."/>
            <person name="Ohm R.A."/>
            <person name="Evans H.C."/>
            <person name="Brachmann A."/>
            <person name="Hughes D.P."/>
        </authorList>
    </citation>
    <scope>NUCLEOTIDE SEQUENCE [LARGE SCALE GENOMIC DNA]</scope>
    <source>
        <strain evidence="6 7">SC16a</strain>
    </source>
</reference>
<name>A0A2A9P907_OPHUN</name>
<accession>A0A2A9P907</accession>
<keyword evidence="7" id="KW-1185">Reference proteome</keyword>
<dbReference type="EC" id="4.2.3.-" evidence="4"/>
<dbReference type="SUPFAM" id="SSF48576">
    <property type="entry name" value="Terpenoid synthases"/>
    <property type="match status" value="1"/>
</dbReference>
<evidence type="ECO:0000256" key="1">
    <source>
        <dbReference type="ARBA" id="ARBA00001946"/>
    </source>
</evidence>
<feature type="region of interest" description="Disordered" evidence="5">
    <location>
        <begin position="80"/>
        <end position="100"/>
    </location>
</feature>
<proteinExistence type="inferred from homology"/>
<dbReference type="Proteomes" id="UP000037136">
    <property type="component" value="Unassembled WGS sequence"/>
</dbReference>
<gene>
    <name evidence="6" type="ORF">XA68_15229</name>
</gene>
<evidence type="ECO:0000256" key="4">
    <source>
        <dbReference type="RuleBase" id="RU366034"/>
    </source>
</evidence>
<dbReference type="Gene3D" id="1.10.600.10">
    <property type="entry name" value="Farnesyl Diphosphate Synthase"/>
    <property type="match status" value="2"/>
</dbReference>
<keyword evidence="4" id="KW-0456">Lyase</keyword>
<comment type="similarity">
    <text evidence="2 4">Belongs to the terpene synthase family.</text>
</comment>